<feature type="signal peptide" evidence="2">
    <location>
        <begin position="1"/>
        <end position="24"/>
    </location>
</feature>
<dbReference type="AlphaFoldDB" id="A0A8J5QVP2"/>
<name>A0A8J5QVP2_9HYME</name>
<feature type="compositionally biased region" description="Low complexity" evidence="1">
    <location>
        <begin position="127"/>
        <end position="150"/>
    </location>
</feature>
<evidence type="ECO:0000313" key="4">
    <source>
        <dbReference type="Proteomes" id="UP000729913"/>
    </source>
</evidence>
<protein>
    <recommendedName>
        <fullName evidence="5">BV14 family protein</fullName>
    </recommendedName>
</protein>
<feature type="chain" id="PRO_5035146439" description="BV14 family protein" evidence="2">
    <location>
        <begin position="25"/>
        <end position="387"/>
    </location>
</feature>
<gene>
    <name evidence="3" type="ORF">G9C98_001525</name>
</gene>
<keyword evidence="4" id="KW-1185">Reference proteome</keyword>
<sequence length="387" mass="42286">MTFKMISLIEFILIIGTLFQEIRTLPVEEVEKLLKNNTLSLAAEETSTPINGSLSLLANELPNSPAEEQLSSSISEASSPTDNEAVSPSANEILPTLADEKLLASTQEPQLASSNETLSAADNETLSPSANETLSLSSSSSNGTLSPPLNETLSSASGTLSPAANRTVKLPTIMYGPINQQLGNKYLSTGEGQASEDEPGAVGTQIVYGSTTSQNNNTYTTIGQAEHVYLMVPAINEPLPISIPGLSMLQNISTNGLIFDVNDPMGKRIENLMNTFNAFQQSFDRIVRLASPFLTDNEINPLLRKEAKDDSTRQDKEIEWLTTVTSYRMKFIKLYKLLSSTYNQLKLKSKVTTEELDAAKKKKNILVHYNEKLKKTTQDLVVYVLSK</sequence>
<reference evidence="3" key="2">
    <citation type="submission" date="2021-04" db="EMBL/GenBank/DDBJ databases">
        <title>Genome-wide patterns of bracovirus chromosomal integration into multiple host tissues during parasitism.</title>
        <authorList>
            <person name="Chebbi M.A.C."/>
        </authorList>
    </citation>
    <scope>NUCLEOTIDE SEQUENCE</scope>
    <source>
        <tissue evidence="3">Whole body</tissue>
    </source>
</reference>
<evidence type="ECO:0000256" key="2">
    <source>
        <dbReference type="SAM" id="SignalP"/>
    </source>
</evidence>
<feature type="region of interest" description="Disordered" evidence="1">
    <location>
        <begin position="125"/>
        <end position="160"/>
    </location>
</feature>
<dbReference type="EMBL" id="JAAOIC020000064">
    <property type="protein sequence ID" value="KAG8035035.1"/>
    <property type="molecule type" value="Genomic_DNA"/>
</dbReference>
<evidence type="ECO:0000256" key="1">
    <source>
        <dbReference type="SAM" id="MobiDB-lite"/>
    </source>
</evidence>
<organism evidence="3 4">
    <name type="scientific">Cotesia typhae</name>
    <dbReference type="NCBI Taxonomy" id="2053667"/>
    <lineage>
        <taxon>Eukaryota</taxon>
        <taxon>Metazoa</taxon>
        <taxon>Ecdysozoa</taxon>
        <taxon>Arthropoda</taxon>
        <taxon>Hexapoda</taxon>
        <taxon>Insecta</taxon>
        <taxon>Pterygota</taxon>
        <taxon>Neoptera</taxon>
        <taxon>Endopterygota</taxon>
        <taxon>Hymenoptera</taxon>
        <taxon>Apocrita</taxon>
        <taxon>Ichneumonoidea</taxon>
        <taxon>Braconidae</taxon>
        <taxon>Microgastrinae</taxon>
        <taxon>Cotesia</taxon>
    </lineage>
</organism>
<feature type="region of interest" description="Disordered" evidence="1">
    <location>
        <begin position="64"/>
        <end position="88"/>
    </location>
</feature>
<feature type="compositionally biased region" description="Polar residues" evidence="1">
    <location>
        <begin position="151"/>
        <end position="160"/>
    </location>
</feature>
<comment type="caution">
    <text evidence="3">The sequence shown here is derived from an EMBL/GenBank/DDBJ whole genome shotgun (WGS) entry which is preliminary data.</text>
</comment>
<proteinExistence type="predicted"/>
<dbReference type="OrthoDB" id="6728318at2759"/>
<reference evidence="3" key="1">
    <citation type="submission" date="2020-03" db="EMBL/GenBank/DDBJ databases">
        <authorList>
            <person name="Chebbi M.A."/>
            <person name="Drezen J.M."/>
        </authorList>
    </citation>
    <scope>NUCLEOTIDE SEQUENCE</scope>
    <source>
        <tissue evidence="3">Whole body</tissue>
    </source>
</reference>
<accession>A0A8J5QVP2</accession>
<evidence type="ECO:0000313" key="3">
    <source>
        <dbReference type="EMBL" id="KAG8035035.1"/>
    </source>
</evidence>
<evidence type="ECO:0008006" key="5">
    <source>
        <dbReference type="Google" id="ProtNLM"/>
    </source>
</evidence>
<dbReference type="Proteomes" id="UP000729913">
    <property type="component" value="Unassembled WGS sequence"/>
</dbReference>
<keyword evidence="2" id="KW-0732">Signal</keyword>